<dbReference type="RefSeq" id="WP_185692069.1">
    <property type="nucleotide sequence ID" value="NZ_JACHVA010000053.1"/>
</dbReference>
<dbReference type="PIRSF" id="PIRSF006247">
    <property type="entry name" value="TrkH"/>
    <property type="match status" value="1"/>
</dbReference>
<feature type="transmembrane region" description="Helical" evidence="13">
    <location>
        <begin position="39"/>
        <end position="62"/>
    </location>
</feature>
<feature type="transmembrane region" description="Helical" evidence="13">
    <location>
        <begin position="275"/>
        <end position="300"/>
    </location>
</feature>
<feature type="transmembrane region" description="Helical" evidence="13">
    <location>
        <begin position="306"/>
        <end position="326"/>
    </location>
</feature>
<dbReference type="InterPro" id="IPR003445">
    <property type="entry name" value="Cat_transpt"/>
</dbReference>
<comment type="similarity">
    <text evidence="2">Belongs to the TrkH potassium transport family.</text>
</comment>
<feature type="transmembrane region" description="Helical" evidence="13">
    <location>
        <begin position="338"/>
        <end position="360"/>
    </location>
</feature>
<accession>A0A7X1AYU4</accession>
<protein>
    <submittedName>
        <fullName evidence="14">TrkH family potassium uptake protein</fullName>
    </submittedName>
</protein>
<feature type="binding site" evidence="12">
    <location>
        <position position="440"/>
    </location>
    <ligand>
        <name>K(+)</name>
        <dbReference type="ChEBI" id="CHEBI:29103"/>
    </ligand>
</feature>
<keyword evidence="10" id="KW-0406">Ion transport</keyword>
<evidence type="ECO:0000313" key="15">
    <source>
        <dbReference type="Proteomes" id="UP000525652"/>
    </source>
</evidence>
<feature type="transmembrane region" description="Helical" evidence="13">
    <location>
        <begin position="74"/>
        <end position="95"/>
    </location>
</feature>
<evidence type="ECO:0000256" key="5">
    <source>
        <dbReference type="ARBA" id="ARBA00022519"/>
    </source>
</evidence>
<name>A0A7X1AYU4_9BACT</name>
<dbReference type="PANTHER" id="PTHR32024:SF2">
    <property type="entry name" value="TRK SYSTEM POTASSIUM UPTAKE PROTEIN TRKG-RELATED"/>
    <property type="match status" value="1"/>
</dbReference>
<feature type="transmembrane region" description="Helical" evidence="13">
    <location>
        <begin position="185"/>
        <end position="203"/>
    </location>
</feature>
<feature type="binding site" evidence="12">
    <location>
        <position position="115"/>
    </location>
    <ligand>
        <name>K(+)</name>
        <dbReference type="ChEBI" id="CHEBI:29103"/>
    </ligand>
</feature>
<dbReference type="PANTHER" id="PTHR32024">
    <property type="entry name" value="TRK SYSTEM POTASSIUM UPTAKE PROTEIN TRKG-RELATED"/>
    <property type="match status" value="1"/>
</dbReference>
<feature type="binding site" evidence="12">
    <location>
        <position position="224"/>
    </location>
    <ligand>
        <name>K(+)</name>
        <dbReference type="ChEBI" id="CHEBI:29103"/>
    </ligand>
</feature>
<evidence type="ECO:0000256" key="4">
    <source>
        <dbReference type="ARBA" id="ARBA00022475"/>
    </source>
</evidence>
<evidence type="ECO:0000256" key="2">
    <source>
        <dbReference type="ARBA" id="ARBA00009137"/>
    </source>
</evidence>
<evidence type="ECO:0000256" key="1">
    <source>
        <dbReference type="ARBA" id="ARBA00004429"/>
    </source>
</evidence>
<dbReference type="EMBL" id="JACHVA010000053">
    <property type="protein sequence ID" value="MBC2601350.1"/>
    <property type="molecule type" value="Genomic_DNA"/>
</dbReference>
<keyword evidence="9 13" id="KW-1133">Transmembrane helix</keyword>
<evidence type="ECO:0000256" key="11">
    <source>
        <dbReference type="ARBA" id="ARBA00023136"/>
    </source>
</evidence>
<evidence type="ECO:0000256" key="10">
    <source>
        <dbReference type="ARBA" id="ARBA00023065"/>
    </source>
</evidence>
<dbReference type="GO" id="GO:0015379">
    <property type="term" value="F:potassium:chloride symporter activity"/>
    <property type="evidence" value="ECO:0007669"/>
    <property type="project" value="InterPro"/>
</dbReference>
<evidence type="ECO:0000256" key="3">
    <source>
        <dbReference type="ARBA" id="ARBA00022448"/>
    </source>
</evidence>
<evidence type="ECO:0000256" key="12">
    <source>
        <dbReference type="PIRSR" id="PIRSR006247-1"/>
    </source>
</evidence>
<feature type="transmembrane region" description="Helical" evidence="13">
    <location>
        <begin position="12"/>
        <end position="33"/>
    </location>
</feature>
<feature type="binding site" evidence="12">
    <location>
        <position position="321"/>
    </location>
    <ligand>
        <name>K(+)</name>
        <dbReference type="ChEBI" id="CHEBI:29103"/>
    </ligand>
</feature>
<gene>
    <name evidence="14" type="ORF">H5P30_06125</name>
</gene>
<keyword evidence="11 13" id="KW-0472">Membrane</keyword>
<keyword evidence="15" id="KW-1185">Reference proteome</keyword>
<dbReference type="AlphaFoldDB" id="A0A7X1AYU4"/>
<evidence type="ECO:0000313" key="14">
    <source>
        <dbReference type="EMBL" id="MBC2601350.1"/>
    </source>
</evidence>
<feature type="transmembrane region" description="Helical" evidence="13">
    <location>
        <begin position="140"/>
        <end position="165"/>
    </location>
</feature>
<evidence type="ECO:0000256" key="9">
    <source>
        <dbReference type="ARBA" id="ARBA00022989"/>
    </source>
</evidence>
<sequence>MNYAIIFRLLALIHLAIGFALTSSFLVGIAFPFDDGDTYAVRGLELGAGISFLLAIIFMVLGRKGKATIFHKEALAVIGLGWLLASTVGAIPYYFSVEDLSFASAFFESASGFTTTGASVFSDISNLPHALLFWRSLTQWIGGLGVVVFFVAILSFLGSGAKVLFSREYSGNTEDVFDGRMQTGALRIMLLYLILSLLCAVSYRLTGMGWFDSICHMFTTVSTGGFSTLTESMAGFNSPAAEWVSILFMTLCGMSFLLILRGVRREGVKTFFANLEFVSYLGILVAASSFIILILFASGIGESAHSIIRGAIFQVTSIMTTTGFATQNFAAWAYPAQITLLCLMIVGGCSGSTAGGVKVIRLVVGFRSILFHLERAFRPHVIRPMRVNKRTMSTSEIHEISTFLVLAFFVVVISCIVVSIFEPHLDPLSLFSAVLACLFNIGPGLGEVGPLENFGALEDYTKVYLGILMIMGRLEFYAILVLFAPSLWKRFS</sequence>
<organism evidence="14 15">
    <name type="scientific">Puniceicoccus vermicola</name>
    <dbReference type="NCBI Taxonomy" id="388746"/>
    <lineage>
        <taxon>Bacteria</taxon>
        <taxon>Pseudomonadati</taxon>
        <taxon>Verrucomicrobiota</taxon>
        <taxon>Opitutia</taxon>
        <taxon>Puniceicoccales</taxon>
        <taxon>Puniceicoccaceae</taxon>
        <taxon>Puniceicoccus</taxon>
    </lineage>
</organism>
<keyword evidence="6" id="KW-0633">Potassium transport</keyword>
<dbReference type="Proteomes" id="UP000525652">
    <property type="component" value="Unassembled WGS sequence"/>
</dbReference>
<feature type="binding site" evidence="12">
    <location>
        <position position="116"/>
    </location>
    <ligand>
        <name>K(+)</name>
        <dbReference type="ChEBI" id="CHEBI:29103"/>
    </ligand>
</feature>
<dbReference type="GO" id="GO:0005886">
    <property type="term" value="C:plasma membrane"/>
    <property type="evidence" value="ECO:0007669"/>
    <property type="project" value="UniProtKB-SubCell"/>
</dbReference>
<comment type="subcellular location">
    <subcellularLocation>
        <location evidence="1">Cell inner membrane</location>
        <topology evidence="1">Multi-pass membrane protein</topology>
    </subcellularLocation>
</comment>
<keyword evidence="8 12" id="KW-0630">Potassium</keyword>
<keyword evidence="7 13" id="KW-0812">Transmembrane</keyword>
<dbReference type="GO" id="GO:0046872">
    <property type="term" value="F:metal ion binding"/>
    <property type="evidence" value="ECO:0007669"/>
    <property type="project" value="UniProtKB-KW"/>
</dbReference>
<keyword evidence="3" id="KW-0813">Transport</keyword>
<evidence type="ECO:0000256" key="6">
    <source>
        <dbReference type="ARBA" id="ARBA00022538"/>
    </source>
</evidence>
<proteinExistence type="inferred from homology"/>
<feature type="transmembrane region" description="Helical" evidence="13">
    <location>
        <begin position="465"/>
        <end position="488"/>
    </location>
</feature>
<feature type="transmembrane region" description="Helical" evidence="13">
    <location>
        <begin position="428"/>
        <end position="445"/>
    </location>
</feature>
<comment type="caution">
    <text evidence="14">The sequence shown here is derived from an EMBL/GenBank/DDBJ whole genome shotgun (WGS) entry which is preliminary data.</text>
</comment>
<feature type="transmembrane region" description="Helical" evidence="13">
    <location>
        <begin position="400"/>
        <end position="421"/>
    </location>
</feature>
<keyword evidence="12" id="KW-0479">Metal-binding</keyword>
<feature type="binding site" evidence="12">
    <location>
        <position position="322"/>
    </location>
    <ligand>
        <name>K(+)</name>
        <dbReference type="ChEBI" id="CHEBI:29103"/>
    </ligand>
</feature>
<keyword evidence="5" id="KW-0997">Cell inner membrane</keyword>
<reference evidence="14 15" key="1">
    <citation type="submission" date="2020-07" db="EMBL/GenBank/DDBJ databases">
        <authorList>
            <person name="Feng X."/>
        </authorList>
    </citation>
    <scope>NUCLEOTIDE SEQUENCE [LARGE SCALE GENOMIC DNA]</scope>
    <source>
        <strain evidence="14 15">JCM14086</strain>
    </source>
</reference>
<evidence type="ECO:0000256" key="8">
    <source>
        <dbReference type="ARBA" id="ARBA00022958"/>
    </source>
</evidence>
<evidence type="ECO:0000256" key="13">
    <source>
        <dbReference type="SAM" id="Phobius"/>
    </source>
</evidence>
<keyword evidence="4" id="KW-1003">Cell membrane</keyword>
<dbReference type="InterPro" id="IPR004772">
    <property type="entry name" value="TrkH"/>
</dbReference>
<feature type="transmembrane region" description="Helical" evidence="13">
    <location>
        <begin position="243"/>
        <end position="263"/>
    </location>
</feature>
<evidence type="ECO:0000256" key="7">
    <source>
        <dbReference type="ARBA" id="ARBA00022692"/>
    </source>
</evidence>
<dbReference type="Pfam" id="PF02386">
    <property type="entry name" value="TrkH"/>
    <property type="match status" value="1"/>
</dbReference>